<proteinExistence type="predicted"/>
<evidence type="ECO:0000313" key="3">
    <source>
        <dbReference type="Proteomes" id="UP000183047"/>
    </source>
</evidence>
<protein>
    <recommendedName>
        <fullName evidence="4">Lipoprotein</fullName>
    </recommendedName>
</protein>
<evidence type="ECO:0000256" key="1">
    <source>
        <dbReference type="SAM" id="SignalP"/>
    </source>
</evidence>
<reference evidence="3" key="1">
    <citation type="submission" date="2016-10" db="EMBL/GenBank/DDBJ databases">
        <authorList>
            <person name="Varghese N."/>
            <person name="Submissions S."/>
        </authorList>
    </citation>
    <scope>NUCLEOTIDE SEQUENCE [LARGE SCALE GENOMIC DNA]</scope>
    <source>
        <strain evidence="3">XBD2006</strain>
    </source>
</reference>
<gene>
    <name evidence="2" type="ORF">SAMN02910451_02358</name>
</gene>
<keyword evidence="3" id="KW-1185">Reference proteome</keyword>
<keyword evidence="1" id="KW-0732">Signal</keyword>
<evidence type="ECO:0008006" key="4">
    <source>
        <dbReference type="Google" id="ProtNLM"/>
    </source>
</evidence>
<dbReference type="EMBL" id="FMUR01000014">
    <property type="protein sequence ID" value="SCY36920.1"/>
    <property type="molecule type" value="Genomic_DNA"/>
</dbReference>
<organism evidence="2 3">
    <name type="scientific">Butyrivibrio hungatei</name>
    <dbReference type="NCBI Taxonomy" id="185008"/>
    <lineage>
        <taxon>Bacteria</taxon>
        <taxon>Bacillati</taxon>
        <taxon>Bacillota</taxon>
        <taxon>Clostridia</taxon>
        <taxon>Lachnospirales</taxon>
        <taxon>Lachnospiraceae</taxon>
        <taxon>Butyrivibrio</taxon>
    </lineage>
</organism>
<dbReference type="RefSeq" id="WP_083334592.1">
    <property type="nucleotide sequence ID" value="NZ_FMUR01000014.1"/>
</dbReference>
<accession>A0A1G5FDG1</accession>
<feature type="signal peptide" evidence="1">
    <location>
        <begin position="1"/>
        <end position="22"/>
    </location>
</feature>
<feature type="chain" id="PRO_5038521372" description="Lipoprotein" evidence="1">
    <location>
        <begin position="23"/>
        <end position="211"/>
    </location>
</feature>
<sequence>MMKKMRYIAALTLVVLITSGCADDSDVARSKPGNGAKTIDDLIAEQNAASDMSSLIAEYGEYEEEDEDASYDDILGASDSSAAASSFHTAEEIDVEGDYVDLTKQSSTMIYTTVYNMMYYPENFVGKTIKMTGNYSEYIAEDTGKRYFACIIKDATACCSQGVEFELTEDYKYPDNYPKEADPITVEGVFDLYKEGEYQYCTLRNAKLCES</sequence>
<dbReference type="PROSITE" id="PS51257">
    <property type="entry name" value="PROKAR_LIPOPROTEIN"/>
    <property type="match status" value="1"/>
</dbReference>
<dbReference type="AlphaFoldDB" id="A0A1G5FDG1"/>
<evidence type="ECO:0000313" key="2">
    <source>
        <dbReference type="EMBL" id="SCY36920.1"/>
    </source>
</evidence>
<name>A0A1G5FDG1_9FIRM</name>
<dbReference type="OrthoDB" id="359707at2"/>
<dbReference type="Proteomes" id="UP000183047">
    <property type="component" value="Unassembled WGS sequence"/>
</dbReference>